<gene>
    <name evidence="2" type="ORF">DF947_07305</name>
</gene>
<proteinExistence type="predicted"/>
<dbReference type="Pfam" id="PF00754">
    <property type="entry name" value="F5_F8_type_C"/>
    <property type="match status" value="1"/>
</dbReference>
<dbReference type="InterPro" id="IPR013728">
    <property type="entry name" value="BT_3987-like_N"/>
</dbReference>
<dbReference type="Gene3D" id="2.60.120.260">
    <property type="entry name" value="Galactose-binding domain-like"/>
    <property type="match status" value="1"/>
</dbReference>
<dbReference type="Gene3D" id="2.60.40.1740">
    <property type="entry name" value="hypothetical protein (bacova_03559)"/>
    <property type="match status" value="1"/>
</dbReference>
<dbReference type="Proteomes" id="UP000245391">
    <property type="component" value="Unassembled WGS sequence"/>
</dbReference>
<dbReference type="Pfam" id="PF08522">
    <property type="entry name" value="BT_3987-like_N"/>
    <property type="match status" value="1"/>
</dbReference>
<dbReference type="SUPFAM" id="SSF49785">
    <property type="entry name" value="Galactose-binding domain-like"/>
    <property type="match status" value="1"/>
</dbReference>
<evidence type="ECO:0000313" key="2">
    <source>
        <dbReference type="EMBL" id="PWS32868.1"/>
    </source>
</evidence>
<accession>A0A317F5S5</accession>
<dbReference type="InterPro" id="IPR000421">
    <property type="entry name" value="FA58C"/>
</dbReference>
<keyword evidence="3" id="KW-1185">Reference proteome</keyword>
<dbReference type="OrthoDB" id="1434826at2"/>
<reference evidence="3" key="1">
    <citation type="submission" date="2018-05" db="EMBL/GenBank/DDBJ databases">
        <title>Pedobacter paludis sp. nov., isolated from wetland soil.</title>
        <authorList>
            <person name="Zhang Y."/>
        </authorList>
    </citation>
    <scope>NUCLEOTIDE SEQUENCE [LARGE SCALE GENOMIC DNA]</scope>
    <source>
        <strain evidence="3">R-8</strain>
    </source>
</reference>
<organism evidence="2 3">
    <name type="scientific">Pedobacter paludis</name>
    <dbReference type="NCBI Taxonomy" id="2203212"/>
    <lineage>
        <taxon>Bacteria</taxon>
        <taxon>Pseudomonadati</taxon>
        <taxon>Bacteroidota</taxon>
        <taxon>Sphingobacteriia</taxon>
        <taxon>Sphingobacteriales</taxon>
        <taxon>Sphingobacteriaceae</taxon>
        <taxon>Pedobacter</taxon>
    </lineage>
</organism>
<dbReference type="RefSeq" id="WP_109929036.1">
    <property type="nucleotide sequence ID" value="NZ_QGNY01000002.1"/>
</dbReference>
<sequence length="325" mass="35409">MKKIYNILFPAIIAVLTIAGCKKDKDATYPVLDGAQVTTWQDPAFAGFETDGSLKQAIVKQRIPGSPDSLYNFSVKGLFSKAGVASTDIPVTFTLDYSTLDSLNYRQVSSNRPVYEKAPDSIFTFKNKTGIIKTGTYSTDEVFFSISSAKIKLGHLYIVPIRATSSGFSTSSKIVYFVIKGIDPFPWSILSVDSEETSGEGPNNGFAKFAIDGNVNTFWHTQWQGGSPGLPHYIAIDTKRVQPMAGIVLTNRQGASSGVPKKIDVSVSSDGTTWTPAGSFNNISTGSAPFKLTFPTVQSARYFKITVTETYGNTNYCFYAEINIF</sequence>
<dbReference type="AlphaFoldDB" id="A0A317F5S5"/>
<feature type="domain" description="F5/8 type C" evidence="1">
    <location>
        <begin position="171"/>
        <end position="325"/>
    </location>
</feature>
<dbReference type="PROSITE" id="PS50022">
    <property type="entry name" value="FA58C_3"/>
    <property type="match status" value="1"/>
</dbReference>
<evidence type="ECO:0000259" key="1">
    <source>
        <dbReference type="PROSITE" id="PS50022"/>
    </source>
</evidence>
<dbReference type="PROSITE" id="PS51257">
    <property type="entry name" value="PROKAR_LIPOPROTEIN"/>
    <property type="match status" value="1"/>
</dbReference>
<comment type="caution">
    <text evidence="2">The sequence shown here is derived from an EMBL/GenBank/DDBJ whole genome shotgun (WGS) entry which is preliminary data.</text>
</comment>
<protein>
    <recommendedName>
        <fullName evidence="1">F5/8 type C domain-containing protein</fullName>
    </recommendedName>
</protein>
<evidence type="ECO:0000313" key="3">
    <source>
        <dbReference type="Proteomes" id="UP000245391"/>
    </source>
</evidence>
<dbReference type="InterPro" id="IPR008979">
    <property type="entry name" value="Galactose-bd-like_sf"/>
</dbReference>
<name>A0A317F5S5_9SPHI</name>
<dbReference type="EMBL" id="QGNY01000002">
    <property type="protein sequence ID" value="PWS32868.1"/>
    <property type="molecule type" value="Genomic_DNA"/>
</dbReference>